<keyword evidence="12 16" id="KW-0472">Membrane</keyword>
<dbReference type="eggNOG" id="KOG0800">
    <property type="taxonomic scope" value="Eukaryota"/>
</dbReference>
<dbReference type="UniPathway" id="UPA00143"/>
<evidence type="ECO:0000256" key="5">
    <source>
        <dbReference type="ARBA" id="ARBA00022679"/>
    </source>
</evidence>
<evidence type="ECO:0000256" key="4">
    <source>
        <dbReference type="ARBA" id="ARBA00012483"/>
    </source>
</evidence>
<keyword evidence="6 16" id="KW-0812">Transmembrane</keyword>
<dbReference type="Gene3D" id="3.30.40.10">
    <property type="entry name" value="Zinc/RING finger domain, C3HC4 (zinc finger)"/>
    <property type="match status" value="1"/>
</dbReference>
<evidence type="ECO:0000256" key="14">
    <source>
        <dbReference type="PROSITE-ProRule" id="PRU00175"/>
    </source>
</evidence>
<evidence type="ECO:0000256" key="8">
    <source>
        <dbReference type="ARBA" id="ARBA00022771"/>
    </source>
</evidence>
<dbReference type="InterPro" id="IPR013083">
    <property type="entry name" value="Znf_RING/FYVE/PHD"/>
</dbReference>
<dbReference type="PROSITE" id="PS50089">
    <property type="entry name" value="ZF_RING_2"/>
    <property type="match status" value="1"/>
</dbReference>
<keyword evidence="7" id="KW-0479">Metal-binding</keyword>
<feature type="region of interest" description="Disordered" evidence="15">
    <location>
        <begin position="88"/>
        <end position="112"/>
    </location>
</feature>
<keyword evidence="19" id="KW-1185">Reference proteome</keyword>
<feature type="domain" description="RING-type" evidence="17">
    <location>
        <begin position="149"/>
        <end position="191"/>
    </location>
</feature>
<evidence type="ECO:0000256" key="10">
    <source>
        <dbReference type="ARBA" id="ARBA00022833"/>
    </source>
</evidence>
<keyword evidence="10" id="KW-0862">Zinc</keyword>
<dbReference type="Proteomes" id="UP000030748">
    <property type="component" value="Unassembled WGS sequence"/>
</dbReference>
<dbReference type="GO" id="GO:0008270">
    <property type="term" value="F:zinc ion binding"/>
    <property type="evidence" value="ECO:0007669"/>
    <property type="project" value="UniProtKB-KW"/>
</dbReference>
<dbReference type="PANTHER" id="PTHR46913:SF22">
    <property type="entry name" value="RING-TYPE E3 UBIQUITIN TRANSFERASE"/>
    <property type="match status" value="1"/>
</dbReference>
<dbReference type="InterPro" id="IPR001841">
    <property type="entry name" value="Znf_RING"/>
</dbReference>
<accession>A0A022RKL0</accession>
<dbReference type="GO" id="GO:0061630">
    <property type="term" value="F:ubiquitin protein ligase activity"/>
    <property type="evidence" value="ECO:0007669"/>
    <property type="project" value="UniProtKB-EC"/>
</dbReference>
<sequence>MGQIEMGSVANQNPYTPYDSYRDCSLGICSIYCPQFCYLIFPPPPPSDDDSAAPFSPLIIAIIGVLAGAVLLVGYYTVVTRYCKRRRTTTDGGHTTTRTTEPGSDENQNESGQDIQYRVAPAGMDESLIKAIAVCKYQNGDGLIEDTECAVCLSEFQENEPLRLLPKCSHAFHLPCIDTWLKSHSNCPLCRANVVALANSCVSQPPVDLVLVVDDQELSLSQQNVVIINEDDDDVVVDDVAIRIQEIENAGDSLGGAFSLPQRPILVSDILKFGEIDEYVQVENDELWRGVGSSNGVLYGSEESEFGSVNRNNDGVLLLRSPVATKRCVSNGRFMSNKGKKSMLPN</sequence>
<evidence type="ECO:0000256" key="15">
    <source>
        <dbReference type="SAM" id="MobiDB-lite"/>
    </source>
</evidence>
<keyword evidence="5" id="KW-0808">Transferase</keyword>
<dbReference type="Pfam" id="PF13639">
    <property type="entry name" value="zf-RING_2"/>
    <property type="match status" value="1"/>
</dbReference>
<gene>
    <name evidence="18" type="ORF">MIMGU_mgv1a026985mg</name>
</gene>
<dbReference type="GO" id="GO:0016020">
    <property type="term" value="C:membrane"/>
    <property type="evidence" value="ECO:0007669"/>
    <property type="project" value="UniProtKB-SubCell"/>
</dbReference>
<keyword evidence="9" id="KW-0833">Ubl conjugation pathway</keyword>
<evidence type="ECO:0000256" key="12">
    <source>
        <dbReference type="ARBA" id="ARBA00023136"/>
    </source>
</evidence>
<evidence type="ECO:0000256" key="7">
    <source>
        <dbReference type="ARBA" id="ARBA00022723"/>
    </source>
</evidence>
<dbReference type="InterPro" id="IPR044600">
    <property type="entry name" value="ATL1/ATL16-like"/>
</dbReference>
<protein>
    <recommendedName>
        <fullName evidence="4">RING-type E3 ubiquitin transferase</fullName>
        <ecNumber evidence="4">2.3.2.27</ecNumber>
    </recommendedName>
</protein>
<feature type="transmembrane region" description="Helical" evidence="16">
    <location>
        <begin position="55"/>
        <end position="78"/>
    </location>
</feature>
<name>A0A022RKL0_ERYGU</name>
<reference evidence="18 19" key="1">
    <citation type="journal article" date="2013" name="Proc. Natl. Acad. Sci. U.S.A.">
        <title>Fine-scale variation in meiotic recombination in Mimulus inferred from population shotgun sequencing.</title>
        <authorList>
            <person name="Hellsten U."/>
            <person name="Wright K.M."/>
            <person name="Jenkins J."/>
            <person name="Shu S."/>
            <person name="Yuan Y."/>
            <person name="Wessler S.R."/>
            <person name="Schmutz J."/>
            <person name="Willis J.H."/>
            <person name="Rokhsar D.S."/>
        </authorList>
    </citation>
    <scope>NUCLEOTIDE SEQUENCE [LARGE SCALE GENOMIC DNA]</scope>
    <source>
        <strain evidence="19">cv. DUN x IM62</strain>
    </source>
</reference>
<dbReference type="SMART" id="SM01197">
    <property type="entry name" value="FANCL_C"/>
    <property type="match status" value="1"/>
</dbReference>
<dbReference type="PANTHER" id="PTHR46913">
    <property type="entry name" value="RING-H2 FINGER PROTEIN ATL16"/>
    <property type="match status" value="1"/>
</dbReference>
<dbReference type="CDD" id="cd16461">
    <property type="entry name" value="RING-H2_EL5-like"/>
    <property type="match status" value="1"/>
</dbReference>
<evidence type="ECO:0000313" key="19">
    <source>
        <dbReference type="Proteomes" id="UP000030748"/>
    </source>
</evidence>
<dbReference type="AlphaFoldDB" id="A0A022RKL0"/>
<dbReference type="GO" id="GO:0016567">
    <property type="term" value="P:protein ubiquitination"/>
    <property type="evidence" value="ECO:0000318"/>
    <property type="project" value="GO_Central"/>
</dbReference>
<evidence type="ECO:0000256" key="9">
    <source>
        <dbReference type="ARBA" id="ARBA00022786"/>
    </source>
</evidence>
<evidence type="ECO:0000256" key="11">
    <source>
        <dbReference type="ARBA" id="ARBA00022989"/>
    </source>
</evidence>
<dbReference type="SUPFAM" id="SSF57850">
    <property type="entry name" value="RING/U-box"/>
    <property type="match status" value="1"/>
</dbReference>
<organism evidence="18 19">
    <name type="scientific">Erythranthe guttata</name>
    <name type="common">Yellow monkey flower</name>
    <name type="synonym">Mimulus guttatus</name>
    <dbReference type="NCBI Taxonomy" id="4155"/>
    <lineage>
        <taxon>Eukaryota</taxon>
        <taxon>Viridiplantae</taxon>
        <taxon>Streptophyta</taxon>
        <taxon>Embryophyta</taxon>
        <taxon>Tracheophyta</taxon>
        <taxon>Spermatophyta</taxon>
        <taxon>Magnoliopsida</taxon>
        <taxon>eudicotyledons</taxon>
        <taxon>Gunneridae</taxon>
        <taxon>Pentapetalae</taxon>
        <taxon>asterids</taxon>
        <taxon>lamiids</taxon>
        <taxon>Lamiales</taxon>
        <taxon>Phrymaceae</taxon>
        <taxon>Erythranthe</taxon>
    </lineage>
</organism>
<comment type="similarity">
    <text evidence="13">Belongs to the RING-type zinc finger family. ATL subfamily.</text>
</comment>
<dbReference type="EC" id="2.3.2.27" evidence="4"/>
<feature type="compositionally biased region" description="Low complexity" evidence="15">
    <location>
        <begin position="90"/>
        <end position="100"/>
    </location>
</feature>
<proteinExistence type="inferred from homology"/>
<keyword evidence="11 16" id="KW-1133">Transmembrane helix</keyword>
<evidence type="ECO:0000313" key="18">
    <source>
        <dbReference type="EMBL" id="EYU40283.1"/>
    </source>
</evidence>
<evidence type="ECO:0000256" key="16">
    <source>
        <dbReference type="SAM" id="Phobius"/>
    </source>
</evidence>
<evidence type="ECO:0000256" key="13">
    <source>
        <dbReference type="ARBA" id="ARBA00024209"/>
    </source>
</evidence>
<evidence type="ECO:0000256" key="3">
    <source>
        <dbReference type="ARBA" id="ARBA00004906"/>
    </source>
</evidence>
<keyword evidence="8 14" id="KW-0863">Zinc-finger</keyword>
<evidence type="ECO:0000259" key="17">
    <source>
        <dbReference type="PROSITE" id="PS50089"/>
    </source>
</evidence>
<comment type="subcellular location">
    <subcellularLocation>
        <location evidence="2">Membrane</location>
        <topology evidence="2">Single-pass membrane protein</topology>
    </subcellularLocation>
</comment>
<evidence type="ECO:0000256" key="1">
    <source>
        <dbReference type="ARBA" id="ARBA00000900"/>
    </source>
</evidence>
<evidence type="ECO:0000256" key="2">
    <source>
        <dbReference type="ARBA" id="ARBA00004167"/>
    </source>
</evidence>
<dbReference type="FunFam" id="3.30.40.10:FF:000233">
    <property type="entry name" value="RING-H2 finger protein ATL54"/>
    <property type="match status" value="1"/>
</dbReference>
<dbReference type="EMBL" id="KI630404">
    <property type="protein sequence ID" value="EYU40283.1"/>
    <property type="molecule type" value="Genomic_DNA"/>
</dbReference>
<comment type="pathway">
    <text evidence="3">Protein modification; protein ubiquitination.</text>
</comment>
<comment type="catalytic activity">
    <reaction evidence="1">
        <text>S-ubiquitinyl-[E2 ubiquitin-conjugating enzyme]-L-cysteine + [acceptor protein]-L-lysine = [E2 ubiquitin-conjugating enzyme]-L-cysteine + N(6)-ubiquitinyl-[acceptor protein]-L-lysine.</text>
        <dbReference type="EC" id="2.3.2.27"/>
    </reaction>
</comment>
<dbReference type="SMART" id="SM00184">
    <property type="entry name" value="RING"/>
    <property type="match status" value="1"/>
</dbReference>
<evidence type="ECO:0000256" key="6">
    <source>
        <dbReference type="ARBA" id="ARBA00022692"/>
    </source>
</evidence>